<organism evidence="1 2">
    <name type="scientific">Phlebia brevispora</name>
    <dbReference type="NCBI Taxonomy" id="194682"/>
    <lineage>
        <taxon>Eukaryota</taxon>
        <taxon>Fungi</taxon>
        <taxon>Dikarya</taxon>
        <taxon>Basidiomycota</taxon>
        <taxon>Agaricomycotina</taxon>
        <taxon>Agaricomycetes</taxon>
        <taxon>Polyporales</taxon>
        <taxon>Meruliaceae</taxon>
        <taxon>Phlebia</taxon>
    </lineage>
</organism>
<dbReference type="EMBL" id="JANHOG010000008">
    <property type="protein sequence ID" value="KAJ3559809.1"/>
    <property type="molecule type" value="Genomic_DNA"/>
</dbReference>
<sequence>MMARSKRVASSSLKDVDHGTTKAGKCQRITNTTSQQFTHPTPQFDTLSPDSLPNLSEDSDFVVADTNGPEGNLCENEMEASNQITEQTNDAREQHKFQEADSADTAVTENKQLTSPMQNTSHASKSAEIGSVHSSQREQEHNIQPDSVEDKSSEYQQPPNDAQQVLITSQDREYFDQILMNRLQQLLTYKNENTRCYSVQELPDGRLTWPPSKRSTEDKSDLMHVNFKPAVIWLVGEIVLTRFAKAGYNARRPCILLKPLLNADADKANSILRTKSNPQRDTNDSEDGLWVGKWIARNSVPESKVPPFVDIFDATGKLKQKAFMKRLDAHELKRNDLVLVEAMILQWPLQRGEERQEFFRTRNWKNWRTELKLDAIYLLHSADEDGLEQRPGEDIDL</sequence>
<accession>A0ACC1TFA3</accession>
<proteinExistence type="predicted"/>
<evidence type="ECO:0000313" key="2">
    <source>
        <dbReference type="Proteomes" id="UP001148662"/>
    </source>
</evidence>
<reference evidence="1" key="1">
    <citation type="submission" date="2022-07" db="EMBL/GenBank/DDBJ databases">
        <title>Genome Sequence of Phlebia brevispora.</title>
        <authorList>
            <person name="Buettner E."/>
        </authorList>
    </citation>
    <scope>NUCLEOTIDE SEQUENCE</scope>
    <source>
        <strain evidence="1">MPL23</strain>
    </source>
</reference>
<keyword evidence="2" id="KW-1185">Reference proteome</keyword>
<dbReference type="Proteomes" id="UP001148662">
    <property type="component" value="Unassembled WGS sequence"/>
</dbReference>
<protein>
    <submittedName>
        <fullName evidence="1">Uncharacterized protein</fullName>
    </submittedName>
</protein>
<comment type="caution">
    <text evidence="1">The sequence shown here is derived from an EMBL/GenBank/DDBJ whole genome shotgun (WGS) entry which is preliminary data.</text>
</comment>
<gene>
    <name evidence="1" type="ORF">NM688_g116</name>
</gene>
<evidence type="ECO:0000313" key="1">
    <source>
        <dbReference type="EMBL" id="KAJ3559809.1"/>
    </source>
</evidence>
<name>A0ACC1TFA3_9APHY</name>